<keyword evidence="2" id="KW-1185">Reference proteome</keyword>
<evidence type="ECO:0000313" key="1">
    <source>
        <dbReference type="EMBL" id="KAI0083932.1"/>
    </source>
</evidence>
<comment type="caution">
    <text evidence="1">The sequence shown here is derived from an EMBL/GenBank/DDBJ whole genome shotgun (WGS) entry which is preliminary data.</text>
</comment>
<proteinExistence type="predicted"/>
<organism evidence="1 2">
    <name type="scientific">Irpex rosettiformis</name>
    <dbReference type="NCBI Taxonomy" id="378272"/>
    <lineage>
        <taxon>Eukaryota</taxon>
        <taxon>Fungi</taxon>
        <taxon>Dikarya</taxon>
        <taxon>Basidiomycota</taxon>
        <taxon>Agaricomycotina</taxon>
        <taxon>Agaricomycetes</taxon>
        <taxon>Polyporales</taxon>
        <taxon>Irpicaceae</taxon>
        <taxon>Irpex</taxon>
    </lineage>
</organism>
<protein>
    <submittedName>
        <fullName evidence="1">NAD(P)-binding protein</fullName>
    </submittedName>
</protein>
<sequence length="340" mass="38593">MTTDSKKQILVIGATGAQGLAVVDSILAPSADGTPSPYTVRALTRDPNSQRARGLAEKGVELFKGSFDDLNAVRKAFEGVYGAFVNTDGFTVGEEKEIYVGMKIFEIAKQTKSVKHYVWSNLDNYLKKGNYDEKYNCEHTSGKGRVGEWLTTQPSDTSKDGMTWSCVCTGPYMDMLHFDIFGPQNKREDGTYVFATPLGKGHVPMIAVKDVGFWARYSFDHREEVSARDLEVASEMVTWDYLASTFTAVTGKKAVVVYQSIDDWMKNYHNVDEPVARNFKKGDGTITFRKNFSAWWATYRDDNIKRDMDWIRSVHPDSYTLERWMRENGYDGDSQKFSYR</sequence>
<accession>A0ACB8TPI4</accession>
<evidence type="ECO:0000313" key="2">
    <source>
        <dbReference type="Proteomes" id="UP001055072"/>
    </source>
</evidence>
<name>A0ACB8TPI4_9APHY</name>
<gene>
    <name evidence="1" type="ORF">BDY19DRAFT_987739</name>
</gene>
<dbReference type="Proteomes" id="UP001055072">
    <property type="component" value="Unassembled WGS sequence"/>
</dbReference>
<dbReference type="EMBL" id="MU274950">
    <property type="protein sequence ID" value="KAI0083932.1"/>
    <property type="molecule type" value="Genomic_DNA"/>
</dbReference>
<reference evidence="1" key="1">
    <citation type="journal article" date="2021" name="Environ. Microbiol.">
        <title>Gene family expansions and transcriptome signatures uncover fungal adaptations to wood decay.</title>
        <authorList>
            <person name="Hage H."/>
            <person name="Miyauchi S."/>
            <person name="Viragh M."/>
            <person name="Drula E."/>
            <person name="Min B."/>
            <person name="Chaduli D."/>
            <person name="Navarro D."/>
            <person name="Favel A."/>
            <person name="Norest M."/>
            <person name="Lesage-Meessen L."/>
            <person name="Balint B."/>
            <person name="Merenyi Z."/>
            <person name="de Eugenio L."/>
            <person name="Morin E."/>
            <person name="Martinez A.T."/>
            <person name="Baldrian P."/>
            <person name="Stursova M."/>
            <person name="Martinez M.J."/>
            <person name="Novotny C."/>
            <person name="Magnuson J.K."/>
            <person name="Spatafora J.W."/>
            <person name="Maurice S."/>
            <person name="Pangilinan J."/>
            <person name="Andreopoulos W."/>
            <person name="LaButti K."/>
            <person name="Hundley H."/>
            <person name="Na H."/>
            <person name="Kuo A."/>
            <person name="Barry K."/>
            <person name="Lipzen A."/>
            <person name="Henrissat B."/>
            <person name="Riley R."/>
            <person name="Ahrendt S."/>
            <person name="Nagy L.G."/>
            <person name="Grigoriev I.V."/>
            <person name="Martin F."/>
            <person name="Rosso M.N."/>
        </authorList>
    </citation>
    <scope>NUCLEOTIDE SEQUENCE</scope>
    <source>
        <strain evidence="1">CBS 384.51</strain>
    </source>
</reference>